<evidence type="ECO:0008006" key="7">
    <source>
        <dbReference type="Google" id="ProtNLM"/>
    </source>
</evidence>
<evidence type="ECO:0000313" key="6">
    <source>
        <dbReference type="Proteomes" id="UP001445335"/>
    </source>
</evidence>
<comment type="caution">
    <text evidence="5">The sequence shown here is derived from an EMBL/GenBank/DDBJ whole genome shotgun (WGS) entry which is preliminary data.</text>
</comment>
<keyword evidence="2 4" id="KW-0479">Metal-binding</keyword>
<organism evidence="5 6">
    <name type="scientific">Elliptochloris bilobata</name>
    <dbReference type="NCBI Taxonomy" id="381761"/>
    <lineage>
        <taxon>Eukaryota</taxon>
        <taxon>Viridiplantae</taxon>
        <taxon>Chlorophyta</taxon>
        <taxon>core chlorophytes</taxon>
        <taxon>Trebouxiophyceae</taxon>
        <taxon>Trebouxiophyceae incertae sedis</taxon>
        <taxon>Elliptochloris clade</taxon>
        <taxon>Elliptochloris</taxon>
    </lineage>
</organism>
<keyword evidence="6" id="KW-1185">Reference proteome</keyword>
<sequence>MDVFTRQDFDNFLKGYQSQLNEVAFWVDTDAIEGTVPAELEGTLLRNGPGLFEIGGKSISQPLDGDGQVSTFAIKNGRVFFRNRFVRTEALMREQEAQKMLYRGAFSVGNPAGGLFFNPFDFSVKGIANTSVLAFGGKLLALYERDLPYEMDAELKTIGHTDLGCSIDTPKFFGAHHRVELDAHGHERLVGFNASEEANSALVNFFEYDEDFRLLQKAMHRLPGASFGFFHDFLVTENYYVLLENPISLDLAKLLTRYMFGRACLAECLEYRDDRRTRVHLLRRPGRQGAEHAIAETEPFFSFHHVNAFEAPGGKVVIDTCAMKSGIKFDVGFEGASEAYYQQPAGRATLTRLVMDVATQQVTRHELAPDRAAELPSPLAPPRVGRAHTHQYLAASRVPGALKWGPQQGVMKVSVSPDWGVSAPAAPDGPRRAFWFPADRAAFAQEPVFVPRREAAREDDGWVLTLVYSATEHRTSLVILDAQSMKQVAAVHLPLHLPYGIHGSWSNTFFGPSKAFRPTSYCIKHGVSANGRPKYAK</sequence>
<gene>
    <name evidence="5" type="ORF">WJX81_007215</name>
</gene>
<dbReference type="EMBL" id="JALJOU010000078">
    <property type="protein sequence ID" value="KAK9824995.1"/>
    <property type="molecule type" value="Genomic_DNA"/>
</dbReference>
<feature type="binding site" evidence="4">
    <location>
        <position position="231"/>
    </location>
    <ligand>
        <name>Fe cation</name>
        <dbReference type="ChEBI" id="CHEBI:24875"/>
        <note>catalytic</note>
    </ligand>
</feature>
<accession>A0AAW1QTY6</accession>
<feature type="binding site" evidence="4">
    <location>
        <position position="176"/>
    </location>
    <ligand>
        <name>Fe cation</name>
        <dbReference type="ChEBI" id="CHEBI:24875"/>
        <note>catalytic</note>
    </ligand>
</feature>
<keyword evidence="3 4" id="KW-0408">Iron</keyword>
<dbReference type="GO" id="GO:0010436">
    <property type="term" value="F:carotenoid dioxygenase activity"/>
    <property type="evidence" value="ECO:0007669"/>
    <property type="project" value="TreeGrafter"/>
</dbReference>
<protein>
    <recommendedName>
        <fullName evidence="7">Dioxygenase</fullName>
    </recommendedName>
</protein>
<dbReference type="GO" id="GO:0016121">
    <property type="term" value="P:carotene catabolic process"/>
    <property type="evidence" value="ECO:0007669"/>
    <property type="project" value="TreeGrafter"/>
</dbReference>
<dbReference type="PANTHER" id="PTHR10543:SF138">
    <property type="entry name" value="CAROTENOID OXYGENASE"/>
    <property type="match status" value="1"/>
</dbReference>
<evidence type="ECO:0000256" key="1">
    <source>
        <dbReference type="ARBA" id="ARBA00006787"/>
    </source>
</evidence>
<comment type="cofactor">
    <cofactor evidence="4">
        <name>Fe(2+)</name>
        <dbReference type="ChEBI" id="CHEBI:29033"/>
    </cofactor>
    <text evidence="4">Binds 1 Fe(2+) ion per subunit.</text>
</comment>
<feature type="binding site" evidence="4">
    <location>
        <position position="502"/>
    </location>
    <ligand>
        <name>Fe cation</name>
        <dbReference type="ChEBI" id="CHEBI:24875"/>
        <note>catalytic</note>
    </ligand>
</feature>
<feature type="binding site" evidence="4">
    <location>
        <position position="304"/>
    </location>
    <ligand>
        <name>Fe cation</name>
        <dbReference type="ChEBI" id="CHEBI:24875"/>
        <note>catalytic</note>
    </ligand>
</feature>
<dbReference type="PANTHER" id="PTHR10543">
    <property type="entry name" value="BETA-CAROTENE DIOXYGENASE"/>
    <property type="match status" value="1"/>
</dbReference>
<reference evidence="5 6" key="1">
    <citation type="journal article" date="2024" name="Nat. Commun.">
        <title>Phylogenomics reveals the evolutionary origins of lichenization in chlorophyte algae.</title>
        <authorList>
            <person name="Puginier C."/>
            <person name="Libourel C."/>
            <person name="Otte J."/>
            <person name="Skaloud P."/>
            <person name="Haon M."/>
            <person name="Grisel S."/>
            <person name="Petersen M."/>
            <person name="Berrin J.G."/>
            <person name="Delaux P.M."/>
            <person name="Dal Grande F."/>
            <person name="Keller J."/>
        </authorList>
    </citation>
    <scope>NUCLEOTIDE SEQUENCE [LARGE SCALE GENOMIC DNA]</scope>
    <source>
        <strain evidence="5 6">SAG 245.80</strain>
    </source>
</reference>
<dbReference type="AlphaFoldDB" id="A0AAW1QTY6"/>
<dbReference type="GO" id="GO:0046872">
    <property type="term" value="F:metal ion binding"/>
    <property type="evidence" value="ECO:0007669"/>
    <property type="project" value="UniProtKB-KW"/>
</dbReference>
<comment type="similarity">
    <text evidence="1">Belongs to the carotenoid oxygenase family.</text>
</comment>
<evidence type="ECO:0000256" key="2">
    <source>
        <dbReference type="ARBA" id="ARBA00022723"/>
    </source>
</evidence>
<evidence type="ECO:0000256" key="3">
    <source>
        <dbReference type="ARBA" id="ARBA00023004"/>
    </source>
</evidence>
<evidence type="ECO:0000256" key="4">
    <source>
        <dbReference type="PIRSR" id="PIRSR604294-1"/>
    </source>
</evidence>
<dbReference type="Proteomes" id="UP001445335">
    <property type="component" value="Unassembled WGS sequence"/>
</dbReference>
<dbReference type="Pfam" id="PF03055">
    <property type="entry name" value="RPE65"/>
    <property type="match status" value="1"/>
</dbReference>
<name>A0AAW1QTY6_9CHLO</name>
<proteinExistence type="inferred from homology"/>
<dbReference type="InterPro" id="IPR004294">
    <property type="entry name" value="Carotenoid_Oase"/>
</dbReference>
<evidence type="ECO:0000313" key="5">
    <source>
        <dbReference type="EMBL" id="KAK9824995.1"/>
    </source>
</evidence>